<keyword evidence="3 7" id="KW-0479">Metal-binding</keyword>
<evidence type="ECO:0000313" key="11">
    <source>
        <dbReference type="Proteomes" id="UP001187471"/>
    </source>
</evidence>
<dbReference type="GO" id="GO:0016125">
    <property type="term" value="P:sterol metabolic process"/>
    <property type="evidence" value="ECO:0007669"/>
    <property type="project" value="TreeGrafter"/>
</dbReference>
<evidence type="ECO:0000256" key="5">
    <source>
        <dbReference type="ARBA" id="ARBA00023002"/>
    </source>
</evidence>
<keyword evidence="5 8" id="KW-0560">Oxidoreductase</keyword>
<evidence type="ECO:0008006" key="12">
    <source>
        <dbReference type="Google" id="ProtNLM"/>
    </source>
</evidence>
<comment type="cofactor">
    <cofactor evidence="7">
        <name>heme</name>
        <dbReference type="ChEBI" id="CHEBI:30413"/>
    </cofactor>
</comment>
<name>A0AA88RK58_9ASTE</name>
<dbReference type="GO" id="GO:0005506">
    <property type="term" value="F:iron ion binding"/>
    <property type="evidence" value="ECO:0007669"/>
    <property type="project" value="InterPro"/>
</dbReference>
<comment type="caution">
    <text evidence="10">The sequence shown here is derived from an EMBL/GenBank/DDBJ whole genome shotgun (WGS) entry which is preliminary data.</text>
</comment>
<dbReference type="PRINTS" id="PR00463">
    <property type="entry name" value="EP450I"/>
</dbReference>
<keyword evidence="6 7" id="KW-0408">Iron</keyword>
<evidence type="ECO:0000256" key="9">
    <source>
        <dbReference type="SAM" id="Phobius"/>
    </source>
</evidence>
<comment type="similarity">
    <text evidence="8">Belongs to the cytochrome P450 family.</text>
</comment>
<keyword evidence="8" id="KW-0503">Monooxygenase</keyword>
<accession>A0AA88RK58</accession>
<organism evidence="10 11">
    <name type="scientific">Escallonia rubra</name>
    <dbReference type="NCBI Taxonomy" id="112253"/>
    <lineage>
        <taxon>Eukaryota</taxon>
        <taxon>Viridiplantae</taxon>
        <taxon>Streptophyta</taxon>
        <taxon>Embryophyta</taxon>
        <taxon>Tracheophyta</taxon>
        <taxon>Spermatophyta</taxon>
        <taxon>Magnoliopsida</taxon>
        <taxon>eudicotyledons</taxon>
        <taxon>Gunneridae</taxon>
        <taxon>Pentapetalae</taxon>
        <taxon>asterids</taxon>
        <taxon>campanulids</taxon>
        <taxon>Escalloniales</taxon>
        <taxon>Escalloniaceae</taxon>
        <taxon>Escallonia</taxon>
    </lineage>
</organism>
<evidence type="ECO:0000256" key="2">
    <source>
        <dbReference type="ARBA" id="ARBA00022692"/>
    </source>
</evidence>
<evidence type="ECO:0000256" key="8">
    <source>
        <dbReference type="RuleBase" id="RU000461"/>
    </source>
</evidence>
<keyword evidence="2 9" id="KW-0812">Transmembrane</keyword>
<feature type="binding site" description="axial binding residue" evidence="7">
    <location>
        <position position="296"/>
    </location>
    <ligand>
        <name>heme</name>
        <dbReference type="ChEBI" id="CHEBI:30413"/>
    </ligand>
    <ligandPart>
        <name>Fe</name>
        <dbReference type="ChEBI" id="CHEBI:18248"/>
    </ligandPart>
</feature>
<keyword evidence="9" id="KW-0472">Membrane</keyword>
<dbReference type="GO" id="GO:0004497">
    <property type="term" value="F:monooxygenase activity"/>
    <property type="evidence" value="ECO:0007669"/>
    <property type="project" value="UniProtKB-KW"/>
</dbReference>
<protein>
    <recommendedName>
        <fullName evidence="12">Cytochrome P450</fullName>
    </recommendedName>
</protein>
<keyword evidence="11" id="KW-1185">Reference proteome</keyword>
<dbReference type="PANTHER" id="PTHR24286">
    <property type="entry name" value="CYTOCHROME P450 26"/>
    <property type="match status" value="1"/>
</dbReference>
<proteinExistence type="inferred from homology"/>
<dbReference type="InterPro" id="IPR017972">
    <property type="entry name" value="Cyt_P450_CS"/>
</dbReference>
<dbReference type="EMBL" id="JAVXUO010000943">
    <property type="protein sequence ID" value="KAK2987732.1"/>
    <property type="molecule type" value="Genomic_DNA"/>
</dbReference>
<dbReference type="Gene3D" id="1.10.630.10">
    <property type="entry name" value="Cytochrome P450"/>
    <property type="match status" value="2"/>
</dbReference>
<dbReference type="PANTHER" id="PTHR24286:SF53">
    <property type="entry name" value="BETA-AMYRIN 28-OXIDASE-LIKE"/>
    <property type="match status" value="1"/>
</dbReference>
<dbReference type="InterPro" id="IPR002401">
    <property type="entry name" value="Cyt_P450_E_grp-I"/>
</dbReference>
<dbReference type="AlphaFoldDB" id="A0AA88RK58"/>
<evidence type="ECO:0000256" key="4">
    <source>
        <dbReference type="ARBA" id="ARBA00022989"/>
    </source>
</evidence>
<evidence type="ECO:0000256" key="7">
    <source>
        <dbReference type="PIRSR" id="PIRSR602401-1"/>
    </source>
</evidence>
<reference evidence="10" key="1">
    <citation type="submission" date="2022-12" db="EMBL/GenBank/DDBJ databases">
        <title>Draft genome assemblies for two species of Escallonia (Escalloniales).</title>
        <authorList>
            <person name="Chanderbali A."/>
            <person name="Dervinis C."/>
            <person name="Anghel I."/>
            <person name="Soltis D."/>
            <person name="Soltis P."/>
            <person name="Zapata F."/>
        </authorList>
    </citation>
    <scope>NUCLEOTIDE SEQUENCE</scope>
    <source>
        <strain evidence="10">UCBG92.1500</strain>
        <tissue evidence="10">Leaf</tissue>
    </source>
</reference>
<evidence type="ECO:0000256" key="6">
    <source>
        <dbReference type="ARBA" id="ARBA00023004"/>
    </source>
</evidence>
<dbReference type="Pfam" id="PF00067">
    <property type="entry name" value="p450"/>
    <property type="match status" value="1"/>
</dbReference>
<dbReference type="SUPFAM" id="SSF48264">
    <property type="entry name" value="Cytochrome P450"/>
    <property type="match status" value="2"/>
</dbReference>
<dbReference type="PROSITE" id="PS00086">
    <property type="entry name" value="CYTOCHROME_P450"/>
    <property type="match status" value="1"/>
</dbReference>
<evidence type="ECO:0000313" key="10">
    <source>
        <dbReference type="EMBL" id="KAK2987732.1"/>
    </source>
</evidence>
<keyword evidence="4 9" id="KW-1133">Transmembrane helix</keyword>
<feature type="transmembrane region" description="Helical" evidence="9">
    <location>
        <begin position="231"/>
        <end position="256"/>
    </location>
</feature>
<dbReference type="GO" id="GO:0016705">
    <property type="term" value="F:oxidoreductase activity, acting on paired donors, with incorporation or reduction of molecular oxygen"/>
    <property type="evidence" value="ECO:0007669"/>
    <property type="project" value="InterPro"/>
</dbReference>
<evidence type="ECO:0000256" key="1">
    <source>
        <dbReference type="ARBA" id="ARBA00004167"/>
    </source>
</evidence>
<sequence>MDLTLSCLLLFGLLYASFSLFFIFRKKSPRDQRFPPGNTGWPFIGESLEYVASGRNGTPDKFVRERMGKFSPEVFKTSIAGETVAVFCGAAGNKFLFSNENKLVASWMPSTFLKIINAKNSETNGMLQKKMLRSILPQFLKPEALQKYVPIMDRMAMQHLERDWSVTAAITFVVCYLADHPDVLRIQPAAPGTFRKVIKDFTYAGFKIPKEWKVSFHYFYIKPSSMIFASYYSAVPCTYGLILVAIITITGLLTVYSTHKDPNYFPNPEKFDPSRFEGNGPVPYSFVPFGGGPRMCPGNEYARLEVLIFMHRLVTKFKWKRLNPNEKIIIELSPVPVDGLPIQLFPHES</sequence>
<dbReference type="InterPro" id="IPR036396">
    <property type="entry name" value="Cyt_P450_sf"/>
</dbReference>
<dbReference type="GO" id="GO:0016020">
    <property type="term" value="C:membrane"/>
    <property type="evidence" value="ECO:0007669"/>
    <property type="project" value="UniProtKB-SubCell"/>
</dbReference>
<dbReference type="InterPro" id="IPR001128">
    <property type="entry name" value="Cyt_P450"/>
</dbReference>
<comment type="subcellular location">
    <subcellularLocation>
        <location evidence="1">Membrane</location>
        <topology evidence="1">Single-pass membrane protein</topology>
    </subcellularLocation>
</comment>
<dbReference type="Proteomes" id="UP001187471">
    <property type="component" value="Unassembled WGS sequence"/>
</dbReference>
<gene>
    <name evidence="10" type="ORF">RJ640_016830</name>
</gene>
<evidence type="ECO:0000256" key="3">
    <source>
        <dbReference type="ARBA" id="ARBA00022723"/>
    </source>
</evidence>
<keyword evidence="7 8" id="KW-0349">Heme</keyword>
<dbReference type="GO" id="GO:0020037">
    <property type="term" value="F:heme binding"/>
    <property type="evidence" value="ECO:0007669"/>
    <property type="project" value="InterPro"/>
</dbReference>